<evidence type="ECO:0000256" key="5">
    <source>
        <dbReference type="ARBA" id="ARBA00023014"/>
    </source>
</evidence>
<dbReference type="InterPro" id="IPR013785">
    <property type="entry name" value="Aldolase_TIM"/>
</dbReference>
<dbReference type="InterPro" id="IPR007197">
    <property type="entry name" value="rSAM"/>
</dbReference>
<dbReference type="SUPFAM" id="SSF102114">
    <property type="entry name" value="Radical SAM enzymes"/>
    <property type="match status" value="1"/>
</dbReference>
<dbReference type="SMART" id="SM00729">
    <property type="entry name" value="Elp3"/>
    <property type="match status" value="1"/>
</dbReference>
<evidence type="ECO:0000256" key="3">
    <source>
        <dbReference type="ARBA" id="ARBA00022723"/>
    </source>
</evidence>
<dbReference type="GeneID" id="96291860"/>
<keyword evidence="5" id="KW-0411">Iron-sulfur</keyword>
<evidence type="ECO:0000256" key="1">
    <source>
        <dbReference type="ARBA" id="ARBA00017228"/>
    </source>
</evidence>
<accession>A0ABQ3ABR5</accession>
<proteinExistence type="predicted"/>
<organism evidence="7 8">
    <name type="scientific">Streptomyces xanthochromogenes</name>
    <dbReference type="NCBI Taxonomy" id="67384"/>
    <lineage>
        <taxon>Bacteria</taxon>
        <taxon>Bacillati</taxon>
        <taxon>Actinomycetota</taxon>
        <taxon>Actinomycetes</taxon>
        <taxon>Kitasatosporales</taxon>
        <taxon>Streptomycetaceae</taxon>
        <taxon>Streptomyces</taxon>
    </lineage>
</organism>
<dbReference type="InterPro" id="IPR058240">
    <property type="entry name" value="rSAM_sf"/>
</dbReference>
<dbReference type="Proteomes" id="UP000600946">
    <property type="component" value="Unassembled WGS sequence"/>
</dbReference>
<keyword evidence="4" id="KW-0408">Iron</keyword>
<dbReference type="SFLD" id="SFLDG01065">
    <property type="entry name" value="anaerobic_coproporphyrinogen-I"/>
    <property type="match status" value="1"/>
</dbReference>
<dbReference type="EMBL" id="BMUU01000006">
    <property type="protein sequence ID" value="GGY41204.1"/>
    <property type="molecule type" value="Genomic_DNA"/>
</dbReference>
<evidence type="ECO:0000256" key="2">
    <source>
        <dbReference type="ARBA" id="ARBA00022691"/>
    </source>
</evidence>
<dbReference type="CDD" id="cd01335">
    <property type="entry name" value="Radical_SAM"/>
    <property type="match status" value="1"/>
</dbReference>
<dbReference type="PANTHER" id="PTHR13932:SF5">
    <property type="entry name" value="RADICAL S-ADENOSYL METHIONINE DOMAIN-CONTAINING PROTEIN 1, MITOCHONDRIAL"/>
    <property type="match status" value="1"/>
</dbReference>
<keyword evidence="8" id="KW-1185">Reference proteome</keyword>
<name>A0ABQ3ABR5_9ACTN</name>
<reference evidence="8" key="1">
    <citation type="journal article" date="2019" name="Int. J. Syst. Evol. Microbiol.">
        <title>The Global Catalogue of Microorganisms (GCM) 10K type strain sequencing project: providing services to taxonomists for standard genome sequencing and annotation.</title>
        <authorList>
            <consortium name="The Broad Institute Genomics Platform"/>
            <consortium name="The Broad Institute Genome Sequencing Center for Infectious Disease"/>
            <person name="Wu L."/>
            <person name="Ma J."/>
        </authorList>
    </citation>
    <scope>NUCLEOTIDE SEQUENCE [LARGE SCALE GENOMIC DNA]</scope>
    <source>
        <strain evidence="8">JCM 4594</strain>
    </source>
</reference>
<comment type="caution">
    <text evidence="7">The sequence shown here is derived from an EMBL/GenBank/DDBJ whole genome shotgun (WGS) entry which is preliminary data.</text>
</comment>
<dbReference type="RefSeq" id="WP_167151732.1">
    <property type="nucleotide sequence ID" value="NZ_BMUU01000006.1"/>
</dbReference>
<dbReference type="Pfam" id="PF04055">
    <property type="entry name" value="Radical_SAM"/>
    <property type="match status" value="1"/>
</dbReference>
<evidence type="ECO:0000256" key="4">
    <source>
        <dbReference type="ARBA" id="ARBA00023004"/>
    </source>
</evidence>
<evidence type="ECO:0000313" key="8">
    <source>
        <dbReference type="Proteomes" id="UP000600946"/>
    </source>
</evidence>
<dbReference type="PANTHER" id="PTHR13932">
    <property type="entry name" value="COPROPORPHYRINIGEN III OXIDASE"/>
    <property type="match status" value="1"/>
</dbReference>
<evidence type="ECO:0000313" key="7">
    <source>
        <dbReference type="EMBL" id="GGY41204.1"/>
    </source>
</evidence>
<dbReference type="PROSITE" id="PS51918">
    <property type="entry name" value="RADICAL_SAM"/>
    <property type="match status" value="1"/>
</dbReference>
<sequence>MSAVGSSGLLGSRFDALASNTIDYWMLPDDPSLTNHGVLDAVSAAPVLPDASLQLYIHVPICAQNCTFCAFTGANSISYKMAERYSKLVMWQLTDLMDRVQVKGRHISSVHIGGGSPDLLGSHVGRILEGVRALPGCTDATEFSVEMTLSTTRPEFIEELVRHDVTKASFGIQTLDPDLRTHMRQPRSLTHLSKVLDMIDGRIPVINADLITCLPGQSLAMALDDLQALIEHPSINAISSYLLTSGASPSLIGGLLSGALPEQASPHDRALMRLNTYGTLLRQGWVRRGTNTYIDPSAVPAPTLDKISGNECLGQSHHAAFLLGVGASAISSMPGVRLEQVSSLGQWMAAAERKEHPLHLPKCATVPQADAALWVFPLRHEGLPQHRYDWMLANGALDDEQVRTLQALCGEGLVRHTNAGYELTVLGEVFMGHLVRLLKKEANRKAVDDYIGEGLALGRAIAVGELKDRRDVNNRQVADLHLREIGVASTP</sequence>
<feature type="domain" description="Radical SAM core" evidence="6">
    <location>
        <begin position="47"/>
        <end position="287"/>
    </location>
</feature>
<dbReference type="InterPro" id="IPR034505">
    <property type="entry name" value="Coproporphyrinogen-III_oxidase"/>
</dbReference>
<dbReference type="Gene3D" id="3.20.20.70">
    <property type="entry name" value="Aldolase class I"/>
    <property type="match status" value="1"/>
</dbReference>
<keyword evidence="3" id="KW-0479">Metal-binding</keyword>
<protein>
    <recommendedName>
        <fullName evidence="1">Heme chaperone HemW</fullName>
    </recommendedName>
</protein>
<dbReference type="InterPro" id="IPR006638">
    <property type="entry name" value="Elp3/MiaA/NifB-like_rSAM"/>
</dbReference>
<keyword evidence="2" id="KW-0949">S-adenosyl-L-methionine</keyword>
<dbReference type="SFLD" id="SFLDS00029">
    <property type="entry name" value="Radical_SAM"/>
    <property type="match status" value="1"/>
</dbReference>
<evidence type="ECO:0000259" key="6">
    <source>
        <dbReference type="PROSITE" id="PS51918"/>
    </source>
</evidence>
<gene>
    <name evidence="7" type="ORF">GCM10010326_39180</name>
</gene>